<sequence length="114" mass="11512">MLNRRNRSGSSTSVVSVISEEYFVAPPLCRRHSLSTNSLPSRPPSEALRHTLHGAPAFALALASGSGYSPASAPGSASASSPVSAPTSAPSFAAEPTPVPTPALAHVSSSDSDN</sequence>
<evidence type="ECO:0000313" key="2">
    <source>
        <dbReference type="Proteomes" id="UP000035642"/>
    </source>
</evidence>
<evidence type="ECO:0000313" key="3">
    <source>
        <dbReference type="WBParaSite" id="ACAC_0001179101-mRNA-1"/>
    </source>
</evidence>
<feature type="compositionally biased region" description="Low complexity" evidence="1">
    <location>
        <begin position="65"/>
        <end position="96"/>
    </location>
</feature>
<feature type="region of interest" description="Disordered" evidence="1">
    <location>
        <begin position="65"/>
        <end position="114"/>
    </location>
</feature>
<evidence type="ECO:0000256" key="1">
    <source>
        <dbReference type="SAM" id="MobiDB-lite"/>
    </source>
</evidence>
<reference evidence="3" key="2">
    <citation type="submission" date="2017-02" db="UniProtKB">
        <authorList>
            <consortium name="WormBaseParasite"/>
        </authorList>
    </citation>
    <scope>IDENTIFICATION</scope>
</reference>
<keyword evidence="2" id="KW-1185">Reference proteome</keyword>
<dbReference type="Proteomes" id="UP000035642">
    <property type="component" value="Unassembled WGS sequence"/>
</dbReference>
<name>A0A0K0DK03_ANGCA</name>
<organism evidence="2 3">
    <name type="scientific">Angiostrongylus cantonensis</name>
    <name type="common">Rat lungworm</name>
    <dbReference type="NCBI Taxonomy" id="6313"/>
    <lineage>
        <taxon>Eukaryota</taxon>
        <taxon>Metazoa</taxon>
        <taxon>Ecdysozoa</taxon>
        <taxon>Nematoda</taxon>
        <taxon>Chromadorea</taxon>
        <taxon>Rhabditida</taxon>
        <taxon>Rhabditina</taxon>
        <taxon>Rhabditomorpha</taxon>
        <taxon>Strongyloidea</taxon>
        <taxon>Metastrongylidae</taxon>
        <taxon>Angiostrongylus</taxon>
    </lineage>
</organism>
<dbReference type="WBParaSite" id="ACAC_0001179101-mRNA-1">
    <property type="protein sequence ID" value="ACAC_0001179101-mRNA-1"/>
    <property type="gene ID" value="ACAC_0001179101"/>
</dbReference>
<accession>A0A0K0DK03</accession>
<protein>
    <submittedName>
        <fullName evidence="3">Uncharacterized protein</fullName>
    </submittedName>
</protein>
<reference evidence="2" key="1">
    <citation type="submission" date="2012-09" db="EMBL/GenBank/DDBJ databases">
        <authorList>
            <person name="Martin A.A."/>
        </authorList>
    </citation>
    <scope>NUCLEOTIDE SEQUENCE</scope>
</reference>
<proteinExistence type="predicted"/>
<dbReference type="AlphaFoldDB" id="A0A0K0DK03"/>